<organism evidence="1 2">
    <name type="scientific">Campylobacter showae RM3277</name>
    <dbReference type="NCBI Taxonomy" id="553219"/>
    <lineage>
        <taxon>Bacteria</taxon>
        <taxon>Pseudomonadati</taxon>
        <taxon>Campylobacterota</taxon>
        <taxon>Epsilonproteobacteria</taxon>
        <taxon>Campylobacterales</taxon>
        <taxon>Campylobacteraceae</taxon>
        <taxon>Campylobacter</taxon>
    </lineage>
</organism>
<evidence type="ECO:0000313" key="2">
    <source>
        <dbReference type="Proteomes" id="UP000003107"/>
    </source>
</evidence>
<dbReference type="Proteomes" id="UP000003107">
    <property type="component" value="Unassembled WGS sequence"/>
</dbReference>
<gene>
    <name evidence="1" type="ORF">CAMSH0001_0415</name>
</gene>
<dbReference type="STRING" id="553219.CAMSH0001_0415"/>
<comment type="caution">
    <text evidence="1">The sequence shown here is derived from an EMBL/GenBank/DDBJ whole genome shotgun (WGS) entry which is preliminary data.</text>
</comment>
<protein>
    <submittedName>
        <fullName evidence="1">Uncharacterized protein</fullName>
    </submittedName>
</protein>
<reference evidence="1 2" key="1">
    <citation type="submission" date="2009-07" db="EMBL/GenBank/DDBJ databases">
        <authorList>
            <person name="Madupu R."/>
            <person name="Sebastian Y."/>
            <person name="Durkin A.S."/>
            <person name="Torralba M."/>
            <person name="Methe B."/>
            <person name="Sutton G.G."/>
            <person name="Strausberg R.L."/>
            <person name="Nelson K.E."/>
        </authorList>
    </citation>
    <scope>NUCLEOTIDE SEQUENCE [LARGE SCALE GENOMIC DNA]</scope>
    <source>
        <strain evidence="1 2">RM3277</strain>
    </source>
</reference>
<dbReference type="EMBL" id="ACVQ01000017">
    <property type="protein sequence ID" value="EET79917.1"/>
    <property type="molecule type" value="Genomic_DNA"/>
</dbReference>
<keyword evidence="2" id="KW-1185">Reference proteome</keyword>
<evidence type="ECO:0000313" key="1">
    <source>
        <dbReference type="EMBL" id="EET79917.1"/>
    </source>
</evidence>
<name>C6RFA9_9BACT</name>
<sequence length="49" mass="5674">MSAILKYGKNRIENKAQNHSVNDRIAKISPLKYTRLAANFHKFVIFIGR</sequence>
<proteinExistence type="predicted"/>
<dbReference type="AlphaFoldDB" id="C6RFA9"/>
<accession>C6RFA9</accession>